<dbReference type="PROSITE" id="PS51781">
    <property type="entry name" value="SH3B"/>
    <property type="match status" value="1"/>
</dbReference>
<gene>
    <name evidence="3" type="ORF">HF896_08985</name>
</gene>
<feature type="signal peptide" evidence="1">
    <location>
        <begin position="1"/>
        <end position="33"/>
    </location>
</feature>
<sequence length="158" mass="17292">MSFAPSRLARTLSTATAALALAAPLLAPATAGAREFVSIKSNAVNVRAQPTTRSDTRWELGRGYPLQVEQRRGQWLKVRDFEESLGWVFAPLTSKTPHRVVTAPSARLRAGPGTQHKIVGTLQQHEVVRSLGQSGAWAKVQRDGGQKGWVAKRLTWGW</sequence>
<name>A0A858ZS64_9BURK</name>
<evidence type="ECO:0000313" key="4">
    <source>
        <dbReference type="Proteomes" id="UP000500755"/>
    </source>
</evidence>
<evidence type="ECO:0000256" key="1">
    <source>
        <dbReference type="SAM" id="SignalP"/>
    </source>
</evidence>
<dbReference type="InterPro" id="IPR010466">
    <property type="entry name" value="DUF1058"/>
</dbReference>
<dbReference type="SMART" id="SM00287">
    <property type="entry name" value="SH3b"/>
    <property type="match status" value="2"/>
</dbReference>
<organism evidence="3 4">
    <name type="scientific">Alicycliphilus denitrificans</name>
    <dbReference type="NCBI Taxonomy" id="179636"/>
    <lineage>
        <taxon>Bacteria</taxon>
        <taxon>Pseudomonadati</taxon>
        <taxon>Pseudomonadota</taxon>
        <taxon>Betaproteobacteria</taxon>
        <taxon>Burkholderiales</taxon>
        <taxon>Comamonadaceae</taxon>
        <taxon>Alicycliphilus</taxon>
    </lineage>
</organism>
<dbReference type="InterPro" id="IPR052354">
    <property type="entry name" value="Cell_Wall_Dynamics_Protein"/>
</dbReference>
<proteinExistence type="predicted"/>
<reference evidence="3 4" key="1">
    <citation type="submission" date="2020-05" db="EMBL/GenBank/DDBJ databases">
        <title>Complete genome sequence of Alicycliphilus denitrificans DP3.</title>
        <authorList>
            <person name="Chen X."/>
        </authorList>
    </citation>
    <scope>NUCLEOTIDE SEQUENCE [LARGE SCALE GENOMIC DNA]</scope>
    <source>
        <strain evidence="3 4">DP3</strain>
    </source>
</reference>
<evidence type="ECO:0000313" key="3">
    <source>
        <dbReference type="EMBL" id="QKD43740.1"/>
    </source>
</evidence>
<keyword evidence="1" id="KW-0732">Signal</keyword>
<dbReference type="Gene3D" id="2.30.30.40">
    <property type="entry name" value="SH3 Domains"/>
    <property type="match status" value="2"/>
</dbReference>
<dbReference type="Pfam" id="PF06347">
    <property type="entry name" value="SH3_4"/>
    <property type="match status" value="1"/>
</dbReference>
<dbReference type="Pfam" id="PF08239">
    <property type="entry name" value="SH3_3"/>
    <property type="match status" value="1"/>
</dbReference>
<dbReference type="Proteomes" id="UP000500755">
    <property type="component" value="Chromosome"/>
</dbReference>
<accession>A0A858ZS64</accession>
<protein>
    <submittedName>
        <fullName evidence="3">SH3 domain-containing protein</fullName>
    </submittedName>
</protein>
<feature type="domain" description="SH3b" evidence="2">
    <location>
        <begin position="96"/>
        <end position="158"/>
    </location>
</feature>
<evidence type="ECO:0000259" key="2">
    <source>
        <dbReference type="PROSITE" id="PS51781"/>
    </source>
</evidence>
<dbReference type="PANTHER" id="PTHR34408">
    <property type="entry name" value="FAMILY PROTEIN, PUTATIVE-RELATED"/>
    <property type="match status" value="1"/>
</dbReference>
<feature type="chain" id="PRO_5033037054" evidence="1">
    <location>
        <begin position="34"/>
        <end position="158"/>
    </location>
</feature>
<dbReference type="RefSeq" id="WP_013518644.1">
    <property type="nucleotide sequence ID" value="NZ_CP051298.1"/>
</dbReference>
<dbReference type="AlphaFoldDB" id="A0A858ZS64"/>
<dbReference type="PANTHER" id="PTHR34408:SF1">
    <property type="entry name" value="GLYCOSYL HYDROLASE FAMILY 19 DOMAIN-CONTAINING PROTEIN HI_1415"/>
    <property type="match status" value="1"/>
</dbReference>
<dbReference type="EMBL" id="CP051298">
    <property type="protein sequence ID" value="QKD43740.1"/>
    <property type="molecule type" value="Genomic_DNA"/>
</dbReference>
<dbReference type="OMA" id="FENDKAW"/>
<dbReference type="InterPro" id="IPR003646">
    <property type="entry name" value="SH3-like_bac-type"/>
</dbReference>